<evidence type="ECO:0000313" key="2">
    <source>
        <dbReference type="EMBL" id="BBP00325.1"/>
    </source>
</evidence>
<proteinExistence type="predicted"/>
<dbReference type="Proteomes" id="UP000463939">
    <property type="component" value="Chromosome"/>
</dbReference>
<keyword evidence="1" id="KW-0812">Transmembrane</keyword>
<feature type="transmembrane region" description="Helical" evidence="1">
    <location>
        <begin position="73"/>
        <end position="94"/>
    </location>
</feature>
<dbReference type="RefSeq" id="WP_162084270.1">
    <property type="nucleotide sequence ID" value="NZ_AP021881.1"/>
</dbReference>
<dbReference type="EMBL" id="AP021881">
    <property type="protein sequence ID" value="BBP00325.1"/>
    <property type="molecule type" value="Genomic_DNA"/>
</dbReference>
<evidence type="ECO:0000313" key="3">
    <source>
        <dbReference type="Proteomes" id="UP000463939"/>
    </source>
</evidence>
<dbReference type="AlphaFoldDB" id="A0A809RFF3"/>
<dbReference type="KEGG" id="sniv:SFSGTM_10330"/>
<name>A0A809RFF3_9PROT</name>
<organism evidence="2 3">
    <name type="scientific">Sulfuriferula nivalis</name>
    <dbReference type="NCBI Taxonomy" id="2675298"/>
    <lineage>
        <taxon>Bacteria</taxon>
        <taxon>Pseudomonadati</taxon>
        <taxon>Pseudomonadota</taxon>
        <taxon>Betaproteobacteria</taxon>
        <taxon>Nitrosomonadales</taxon>
        <taxon>Sulfuricellaceae</taxon>
        <taxon>Sulfuriferula</taxon>
    </lineage>
</organism>
<accession>A0A809RFF3</accession>
<reference evidence="3" key="1">
    <citation type="submission" date="2019-11" db="EMBL/GenBank/DDBJ databases">
        <title>Isolation and characterization of a novel species in the genus Sulfuriferula.</title>
        <authorList>
            <person name="Mochizuki J."/>
            <person name="Kojima H."/>
            <person name="Fukui M."/>
        </authorList>
    </citation>
    <scope>NUCLEOTIDE SEQUENCE [LARGE SCALE GENOMIC DNA]</scope>
    <source>
        <strain evidence="3">SGTM</strain>
    </source>
</reference>
<keyword evidence="1" id="KW-0472">Membrane</keyword>
<gene>
    <name evidence="2" type="ORF">SFSGTM_10330</name>
</gene>
<keyword evidence="3" id="KW-1185">Reference proteome</keyword>
<feature type="transmembrane region" description="Helical" evidence="1">
    <location>
        <begin position="47"/>
        <end position="64"/>
    </location>
</feature>
<feature type="transmembrane region" description="Helical" evidence="1">
    <location>
        <begin position="12"/>
        <end position="35"/>
    </location>
</feature>
<sequence length="131" mass="14120">MDLQTEAFKEQSKLITSPVNLIWASIGLGALLALADKVAGNVSADHFMSNIVLYGIICIFPYKISQGSNAARYMLAVITALSILVMLGGVAPQLTKVEEFAGVITTAMQVFALYKLFTEPANSSFKRTKSN</sequence>
<evidence type="ECO:0000256" key="1">
    <source>
        <dbReference type="SAM" id="Phobius"/>
    </source>
</evidence>
<feature type="transmembrane region" description="Helical" evidence="1">
    <location>
        <begin position="100"/>
        <end position="117"/>
    </location>
</feature>
<protein>
    <submittedName>
        <fullName evidence="2">Uncharacterized protein</fullName>
    </submittedName>
</protein>
<keyword evidence="1" id="KW-1133">Transmembrane helix</keyword>